<dbReference type="AlphaFoldDB" id="N9PVT6"/>
<evidence type="ECO:0000313" key="3">
    <source>
        <dbReference type="Proteomes" id="UP000013200"/>
    </source>
</evidence>
<dbReference type="Proteomes" id="UP000652691">
    <property type="component" value="Unassembled WGS sequence"/>
</dbReference>
<gene>
    <name evidence="1" type="ORF">F888_02939</name>
    <name evidence="2" type="ORF">GCM10007354_03780</name>
</gene>
<accession>N9PVT6</accession>
<dbReference type="Gene3D" id="1.10.260.40">
    <property type="entry name" value="lambda repressor-like DNA-binding domains"/>
    <property type="match status" value="1"/>
</dbReference>
<reference evidence="2 4" key="2">
    <citation type="journal article" date="2014" name="Int. J. Syst. Evol. Microbiol.">
        <title>Complete genome sequence of Corynebacterium casei LMG S-19264T (=DSM 44701T), isolated from a smear-ripened cheese.</title>
        <authorList>
            <consortium name="US DOE Joint Genome Institute (JGI-PGF)"/>
            <person name="Walter F."/>
            <person name="Albersmeier A."/>
            <person name="Kalinowski J."/>
            <person name="Ruckert C."/>
        </authorList>
    </citation>
    <scope>NUCLEOTIDE SEQUENCE [LARGE SCALE GENOMIC DNA]</scope>
    <source>
        <strain evidence="2 4">CCM 8635</strain>
    </source>
</reference>
<evidence type="ECO:0000313" key="2">
    <source>
        <dbReference type="EMBL" id="GGH26363.1"/>
    </source>
</evidence>
<sequence>MKLNLENYRTPGQLISALINERGWNGRVLSGILQIDESGVNRLIQDKKPVNAELALVLEDIFSVPAEDFLKLQIDFDLAKARIRALPDPSREARAKLFGNLPIAEMINRGWLNVENKKDFPKIESELLKFFNVENLDEITYVAHSAKKSNASEIASETQLAWVNRVKSIASELLVPQFSIQKAKNAEEQLKLLLFSVDEIRKVPRILAEAGIRFVIVEALKSSKMDGVCLWLNENSPVIGMSLRFDRIDNFWFVLRHELEHVIQGHGKLVPKIDIDIDLESVDEEESIANNASLNFSIPRKKMDSFIARKAPFFSDLDIRGFANTLKVHPGLIAGQLQHHTKKYNLFRKHLLPIREIIIPNAAVDGWGDVYPLD</sequence>
<name>N9PVT6_9GAMM</name>
<dbReference type="InterPro" id="IPR010982">
    <property type="entry name" value="Lambda_DNA-bd_dom_sf"/>
</dbReference>
<reference evidence="1 3" key="1">
    <citation type="submission" date="2013-02" db="EMBL/GenBank/DDBJ databases">
        <title>The Genome Sequence of Acinetobacter sp. NIPH 3623.</title>
        <authorList>
            <consortium name="The Broad Institute Genome Sequencing Platform"/>
            <consortium name="The Broad Institute Genome Sequencing Center for Infectious Disease"/>
            <person name="Cerqueira G."/>
            <person name="Feldgarden M."/>
            <person name="Courvalin P."/>
            <person name="Perichon B."/>
            <person name="Grillot-Courvalin C."/>
            <person name="Clermont D."/>
            <person name="Rocha E."/>
            <person name="Yoon E.-J."/>
            <person name="Nemec A."/>
            <person name="Walker B."/>
            <person name="Young S.K."/>
            <person name="Zeng Q."/>
            <person name="Gargeya S."/>
            <person name="Fitzgerald M."/>
            <person name="Haas B."/>
            <person name="Abouelleil A."/>
            <person name="Alvarado L."/>
            <person name="Arachchi H.M."/>
            <person name="Berlin A.M."/>
            <person name="Chapman S.B."/>
            <person name="Dewar J."/>
            <person name="Goldberg J."/>
            <person name="Griggs A."/>
            <person name="Gujja S."/>
            <person name="Hansen M."/>
            <person name="Howarth C."/>
            <person name="Imamovic A."/>
            <person name="Larimer J."/>
            <person name="McCowan C."/>
            <person name="Murphy C."/>
            <person name="Neiman D."/>
            <person name="Pearson M."/>
            <person name="Priest M."/>
            <person name="Roberts A."/>
            <person name="Saif S."/>
            <person name="Shea T."/>
            <person name="Sisk P."/>
            <person name="Sykes S."/>
            <person name="Wortman J."/>
            <person name="Nusbaum C."/>
            <person name="Birren B."/>
        </authorList>
    </citation>
    <scope>NUCLEOTIDE SEQUENCE [LARGE SCALE GENOMIC DNA]</scope>
    <source>
        <strain evidence="1 3">NIPH 3623</strain>
    </source>
</reference>
<comment type="caution">
    <text evidence="1">The sequence shown here is derived from an EMBL/GenBank/DDBJ whole genome shotgun (WGS) entry which is preliminary data.</text>
</comment>
<dbReference type="GeneID" id="80102950"/>
<proteinExistence type="predicted"/>
<dbReference type="GO" id="GO:0003677">
    <property type="term" value="F:DNA binding"/>
    <property type="evidence" value="ECO:0007669"/>
    <property type="project" value="InterPro"/>
</dbReference>
<keyword evidence="3" id="KW-1185">Reference proteome</keyword>
<dbReference type="HOGENOM" id="CLU_055824_0_0_6"/>
<dbReference type="RefSeq" id="WP_005287525.1">
    <property type="nucleotide sequence ID" value="NZ_BMDA01000001.1"/>
</dbReference>
<evidence type="ECO:0000313" key="1">
    <source>
        <dbReference type="EMBL" id="ENX37598.1"/>
    </source>
</evidence>
<evidence type="ECO:0000313" key="4">
    <source>
        <dbReference type="Proteomes" id="UP000652691"/>
    </source>
</evidence>
<reference evidence="2" key="3">
    <citation type="submission" date="2024-03" db="EMBL/GenBank/DDBJ databases">
        <authorList>
            <person name="Sun Q."/>
            <person name="Sedlacek I."/>
        </authorList>
    </citation>
    <scope>NUCLEOTIDE SEQUENCE</scope>
    <source>
        <strain evidence="2">CCM 8635</strain>
    </source>
</reference>
<dbReference type="EMBL" id="BMDA01000001">
    <property type="protein sequence ID" value="GGH26363.1"/>
    <property type="molecule type" value="Genomic_DNA"/>
</dbReference>
<dbReference type="STRING" id="1217698.F888_02939"/>
<dbReference type="Proteomes" id="UP000013200">
    <property type="component" value="Unassembled WGS sequence"/>
</dbReference>
<organism evidence="1 3">
    <name type="scientific">Acinetobacter courvalinii</name>
    <dbReference type="NCBI Taxonomy" id="280147"/>
    <lineage>
        <taxon>Bacteria</taxon>
        <taxon>Pseudomonadati</taxon>
        <taxon>Pseudomonadota</taxon>
        <taxon>Gammaproteobacteria</taxon>
        <taxon>Moraxellales</taxon>
        <taxon>Moraxellaceae</taxon>
        <taxon>Acinetobacter</taxon>
    </lineage>
</organism>
<dbReference type="PATRIC" id="fig|1217698.3.peg.2875"/>
<dbReference type="EMBL" id="APSA01000007">
    <property type="protein sequence ID" value="ENX37598.1"/>
    <property type="molecule type" value="Genomic_DNA"/>
</dbReference>
<protein>
    <submittedName>
        <fullName evidence="2">Transcriptional regulator</fullName>
    </submittedName>
</protein>
<dbReference type="SUPFAM" id="SSF47413">
    <property type="entry name" value="lambda repressor-like DNA-binding domains"/>
    <property type="match status" value="1"/>
</dbReference>